<evidence type="ECO:0000313" key="8">
    <source>
        <dbReference type="Proteomes" id="UP000752171"/>
    </source>
</evidence>
<evidence type="ECO:0000313" key="7">
    <source>
        <dbReference type="EMBL" id="KAG9272039.1"/>
    </source>
</evidence>
<dbReference type="GO" id="GO:0008009">
    <property type="term" value="F:chemokine activity"/>
    <property type="evidence" value="ECO:0007669"/>
    <property type="project" value="InterPro"/>
</dbReference>
<organism evidence="7 8">
    <name type="scientific">Astyanax mexicanus</name>
    <name type="common">Blind cave fish</name>
    <name type="synonym">Astyanax fasciatus mexicanus</name>
    <dbReference type="NCBI Taxonomy" id="7994"/>
    <lineage>
        <taxon>Eukaryota</taxon>
        <taxon>Metazoa</taxon>
        <taxon>Chordata</taxon>
        <taxon>Craniata</taxon>
        <taxon>Vertebrata</taxon>
        <taxon>Euteleostomi</taxon>
        <taxon>Actinopterygii</taxon>
        <taxon>Neopterygii</taxon>
        <taxon>Teleostei</taxon>
        <taxon>Ostariophysi</taxon>
        <taxon>Characiformes</taxon>
        <taxon>Characoidei</taxon>
        <taxon>Acestrorhamphidae</taxon>
        <taxon>Acestrorhamphinae</taxon>
        <taxon>Astyanax</taxon>
    </lineage>
</organism>
<dbReference type="SUPFAM" id="SSF54117">
    <property type="entry name" value="Interleukin 8-like chemokines"/>
    <property type="match status" value="1"/>
</dbReference>
<dbReference type="PANTHER" id="PTHR12015">
    <property type="entry name" value="SMALL INDUCIBLE CYTOKINE A"/>
    <property type="match status" value="1"/>
</dbReference>
<keyword evidence="2" id="KW-0202">Cytokine</keyword>
<comment type="subcellular location">
    <subcellularLocation>
        <location evidence="1">Secreted</location>
    </subcellularLocation>
</comment>
<sequence>MKMSSVWCLALGLVLLAVSCGAEPHGIGHPDQCCFKYTTVKIPPKQIDKVEKTSPQCPMPAFVVTTAAGRKFCVQEFPKI</sequence>
<protein>
    <submittedName>
        <fullName evidence="7">C-C motif chemokine 14-like</fullName>
    </submittedName>
</protein>
<keyword evidence="3" id="KW-0964">Secreted</keyword>
<name>A0A8T2LKG8_ASTMX</name>
<dbReference type="GO" id="GO:0005615">
    <property type="term" value="C:extracellular space"/>
    <property type="evidence" value="ECO:0007669"/>
    <property type="project" value="UniProtKB-KW"/>
</dbReference>
<dbReference type="PROSITE" id="PS51257">
    <property type="entry name" value="PROKAR_LIPOPROTEIN"/>
    <property type="match status" value="1"/>
</dbReference>
<accession>A0A8T2LKG8</accession>
<evidence type="ECO:0000259" key="6">
    <source>
        <dbReference type="SMART" id="SM00199"/>
    </source>
</evidence>
<feature type="domain" description="Chemokine interleukin-8-like" evidence="6">
    <location>
        <begin position="30"/>
        <end position="77"/>
    </location>
</feature>
<dbReference type="AlphaFoldDB" id="A0A8T2LKG8"/>
<evidence type="ECO:0000256" key="4">
    <source>
        <dbReference type="ARBA" id="ARBA00022729"/>
    </source>
</evidence>
<dbReference type="Proteomes" id="UP000752171">
    <property type="component" value="Unassembled WGS sequence"/>
</dbReference>
<reference evidence="7 8" key="1">
    <citation type="submission" date="2021-07" db="EMBL/GenBank/DDBJ databases">
        <authorList>
            <person name="Imarazene B."/>
            <person name="Zahm M."/>
            <person name="Klopp C."/>
            <person name="Cabau C."/>
            <person name="Beille S."/>
            <person name="Jouanno E."/>
            <person name="Castinel A."/>
            <person name="Lluch J."/>
            <person name="Gil L."/>
            <person name="Kuchtly C."/>
            <person name="Lopez Roques C."/>
            <person name="Donnadieu C."/>
            <person name="Parrinello H."/>
            <person name="Journot L."/>
            <person name="Du K."/>
            <person name="Schartl M."/>
            <person name="Retaux S."/>
            <person name="Guiguen Y."/>
        </authorList>
    </citation>
    <scope>NUCLEOTIDE SEQUENCE [LARGE SCALE GENOMIC DNA]</scope>
    <source>
        <strain evidence="7">Pach_M1</strain>
        <tissue evidence="7">Testis</tissue>
    </source>
</reference>
<dbReference type="PANTHER" id="PTHR12015:SF183">
    <property type="entry name" value="C-C MOTIF CHEMOKINE 3"/>
    <property type="match status" value="1"/>
</dbReference>
<dbReference type="InterPro" id="IPR036048">
    <property type="entry name" value="Interleukin_8-like_sf"/>
</dbReference>
<dbReference type="EMBL" id="JAICCE010000010">
    <property type="protein sequence ID" value="KAG9272039.1"/>
    <property type="molecule type" value="Genomic_DNA"/>
</dbReference>
<dbReference type="InterPro" id="IPR001811">
    <property type="entry name" value="Chemokine_IL8-like_dom"/>
</dbReference>
<comment type="caution">
    <text evidence="7">The sequence shown here is derived from an EMBL/GenBank/DDBJ whole genome shotgun (WGS) entry which is preliminary data.</text>
</comment>
<keyword evidence="4 5" id="KW-0732">Signal</keyword>
<evidence type="ECO:0000256" key="2">
    <source>
        <dbReference type="ARBA" id="ARBA00022514"/>
    </source>
</evidence>
<feature type="chain" id="PRO_5035726029" evidence="5">
    <location>
        <begin position="23"/>
        <end position="80"/>
    </location>
</feature>
<evidence type="ECO:0000256" key="1">
    <source>
        <dbReference type="ARBA" id="ARBA00004613"/>
    </source>
</evidence>
<dbReference type="InterPro" id="IPR039809">
    <property type="entry name" value="Chemokine_b/g/d"/>
</dbReference>
<evidence type="ECO:0000256" key="5">
    <source>
        <dbReference type="SAM" id="SignalP"/>
    </source>
</evidence>
<dbReference type="Gene3D" id="2.40.50.40">
    <property type="match status" value="1"/>
</dbReference>
<gene>
    <name evidence="7" type="ORF">AMEX_G12984</name>
</gene>
<dbReference type="SMART" id="SM00199">
    <property type="entry name" value="SCY"/>
    <property type="match status" value="1"/>
</dbReference>
<feature type="signal peptide" evidence="5">
    <location>
        <begin position="1"/>
        <end position="22"/>
    </location>
</feature>
<dbReference type="Pfam" id="PF00048">
    <property type="entry name" value="IL8"/>
    <property type="match status" value="1"/>
</dbReference>
<dbReference type="GO" id="GO:0006955">
    <property type="term" value="P:immune response"/>
    <property type="evidence" value="ECO:0007669"/>
    <property type="project" value="InterPro"/>
</dbReference>
<evidence type="ECO:0000256" key="3">
    <source>
        <dbReference type="ARBA" id="ARBA00022525"/>
    </source>
</evidence>
<proteinExistence type="predicted"/>